<dbReference type="EMBL" id="MU860011">
    <property type="protein sequence ID" value="KAK4242206.1"/>
    <property type="molecule type" value="Genomic_DNA"/>
</dbReference>
<organism evidence="2 3">
    <name type="scientific">Achaetomium macrosporum</name>
    <dbReference type="NCBI Taxonomy" id="79813"/>
    <lineage>
        <taxon>Eukaryota</taxon>
        <taxon>Fungi</taxon>
        <taxon>Dikarya</taxon>
        <taxon>Ascomycota</taxon>
        <taxon>Pezizomycotina</taxon>
        <taxon>Sordariomycetes</taxon>
        <taxon>Sordariomycetidae</taxon>
        <taxon>Sordariales</taxon>
        <taxon>Chaetomiaceae</taxon>
        <taxon>Achaetomium</taxon>
    </lineage>
</organism>
<feature type="region of interest" description="Disordered" evidence="1">
    <location>
        <begin position="22"/>
        <end position="83"/>
    </location>
</feature>
<dbReference type="AlphaFoldDB" id="A0AAN7HA33"/>
<dbReference type="Proteomes" id="UP001303760">
    <property type="component" value="Unassembled WGS sequence"/>
</dbReference>
<comment type="caution">
    <text evidence="2">The sequence shown here is derived from an EMBL/GenBank/DDBJ whole genome shotgun (WGS) entry which is preliminary data.</text>
</comment>
<proteinExistence type="predicted"/>
<keyword evidence="3" id="KW-1185">Reference proteome</keyword>
<reference evidence="2" key="1">
    <citation type="journal article" date="2023" name="Mol. Phylogenet. Evol.">
        <title>Genome-scale phylogeny and comparative genomics of the fungal order Sordariales.</title>
        <authorList>
            <person name="Hensen N."/>
            <person name="Bonometti L."/>
            <person name="Westerberg I."/>
            <person name="Brannstrom I.O."/>
            <person name="Guillou S."/>
            <person name="Cros-Aarteil S."/>
            <person name="Calhoun S."/>
            <person name="Haridas S."/>
            <person name="Kuo A."/>
            <person name="Mondo S."/>
            <person name="Pangilinan J."/>
            <person name="Riley R."/>
            <person name="LaButti K."/>
            <person name="Andreopoulos B."/>
            <person name="Lipzen A."/>
            <person name="Chen C."/>
            <person name="Yan M."/>
            <person name="Daum C."/>
            <person name="Ng V."/>
            <person name="Clum A."/>
            <person name="Steindorff A."/>
            <person name="Ohm R.A."/>
            <person name="Martin F."/>
            <person name="Silar P."/>
            <person name="Natvig D.O."/>
            <person name="Lalanne C."/>
            <person name="Gautier V."/>
            <person name="Ament-Velasquez S.L."/>
            <person name="Kruys A."/>
            <person name="Hutchinson M.I."/>
            <person name="Powell A.J."/>
            <person name="Barry K."/>
            <person name="Miller A.N."/>
            <person name="Grigoriev I.V."/>
            <person name="Debuchy R."/>
            <person name="Gladieux P."/>
            <person name="Hiltunen Thoren M."/>
            <person name="Johannesson H."/>
        </authorList>
    </citation>
    <scope>NUCLEOTIDE SEQUENCE</scope>
    <source>
        <strain evidence="2">CBS 532.94</strain>
    </source>
</reference>
<name>A0AAN7HA33_9PEZI</name>
<feature type="compositionally biased region" description="Basic residues" evidence="1">
    <location>
        <begin position="54"/>
        <end position="68"/>
    </location>
</feature>
<evidence type="ECO:0000313" key="3">
    <source>
        <dbReference type="Proteomes" id="UP001303760"/>
    </source>
</evidence>
<gene>
    <name evidence="2" type="ORF">C8A03DRAFT_11567</name>
</gene>
<sequence>MARNFNSHNGVNTRVISSWLHEIPSDAGGGSDAEREKAPFLSGSAFHVYEQPIPRRRKDQPRNARPRPAKPPPQTPQKPLRRPNFLACHLLPSEVRSFDETVAYLNEAIVARLAGVLERGGKGDGVKGVARTFPTLDDFDVVRGVAERRRMVLEGFEGLGVDSFGLVRDRPHLS</sequence>
<evidence type="ECO:0000256" key="1">
    <source>
        <dbReference type="SAM" id="MobiDB-lite"/>
    </source>
</evidence>
<reference evidence="2" key="2">
    <citation type="submission" date="2023-05" db="EMBL/GenBank/DDBJ databases">
        <authorList>
            <consortium name="Lawrence Berkeley National Laboratory"/>
            <person name="Steindorff A."/>
            <person name="Hensen N."/>
            <person name="Bonometti L."/>
            <person name="Westerberg I."/>
            <person name="Brannstrom I.O."/>
            <person name="Guillou S."/>
            <person name="Cros-Aarteil S."/>
            <person name="Calhoun S."/>
            <person name="Haridas S."/>
            <person name="Kuo A."/>
            <person name="Mondo S."/>
            <person name="Pangilinan J."/>
            <person name="Riley R."/>
            <person name="Labutti K."/>
            <person name="Andreopoulos B."/>
            <person name="Lipzen A."/>
            <person name="Chen C."/>
            <person name="Yanf M."/>
            <person name="Daum C."/>
            <person name="Ng V."/>
            <person name="Clum A."/>
            <person name="Ohm R."/>
            <person name="Martin F."/>
            <person name="Silar P."/>
            <person name="Natvig D."/>
            <person name="Lalanne C."/>
            <person name="Gautier V."/>
            <person name="Ament-Velasquez S.L."/>
            <person name="Kruys A."/>
            <person name="Hutchinson M.I."/>
            <person name="Powell A.J."/>
            <person name="Barry K."/>
            <person name="Miller A.N."/>
            <person name="Grigoriev I.V."/>
            <person name="Debuchy R."/>
            <person name="Gladieux P."/>
            <person name="Thoren M.H."/>
            <person name="Johannesson H."/>
        </authorList>
    </citation>
    <scope>NUCLEOTIDE SEQUENCE</scope>
    <source>
        <strain evidence="2">CBS 532.94</strain>
    </source>
</reference>
<protein>
    <submittedName>
        <fullName evidence="2">Uncharacterized protein</fullName>
    </submittedName>
</protein>
<accession>A0AAN7HA33</accession>
<evidence type="ECO:0000313" key="2">
    <source>
        <dbReference type="EMBL" id="KAK4242206.1"/>
    </source>
</evidence>